<organism evidence="2 3">
    <name type="scientific">Patellaria atrata CBS 101060</name>
    <dbReference type="NCBI Taxonomy" id="1346257"/>
    <lineage>
        <taxon>Eukaryota</taxon>
        <taxon>Fungi</taxon>
        <taxon>Dikarya</taxon>
        <taxon>Ascomycota</taxon>
        <taxon>Pezizomycotina</taxon>
        <taxon>Dothideomycetes</taxon>
        <taxon>Dothideomycetes incertae sedis</taxon>
        <taxon>Patellariales</taxon>
        <taxon>Patellariaceae</taxon>
        <taxon>Patellaria</taxon>
    </lineage>
</organism>
<gene>
    <name evidence="2" type="ORF">M501DRAFT_926997</name>
</gene>
<comment type="caution">
    <text evidence="2">The sequence shown here is derived from an EMBL/GenBank/DDBJ whole genome shotgun (WGS) entry which is preliminary data.</text>
</comment>
<dbReference type="InterPro" id="IPR052895">
    <property type="entry name" value="HetReg/Transcr_Mod"/>
</dbReference>
<name>A0A9P4SH97_9PEZI</name>
<dbReference type="Proteomes" id="UP000799429">
    <property type="component" value="Unassembled WGS sequence"/>
</dbReference>
<dbReference type="PANTHER" id="PTHR24148:SF73">
    <property type="entry name" value="HET DOMAIN PROTEIN (AFU_ORTHOLOGUE AFUA_8G01020)"/>
    <property type="match status" value="1"/>
</dbReference>
<dbReference type="InterPro" id="IPR010730">
    <property type="entry name" value="HET"/>
</dbReference>
<reference evidence="2" key="1">
    <citation type="journal article" date="2020" name="Stud. Mycol.">
        <title>101 Dothideomycetes genomes: a test case for predicting lifestyles and emergence of pathogens.</title>
        <authorList>
            <person name="Haridas S."/>
            <person name="Albert R."/>
            <person name="Binder M."/>
            <person name="Bloem J."/>
            <person name="Labutti K."/>
            <person name="Salamov A."/>
            <person name="Andreopoulos B."/>
            <person name="Baker S."/>
            <person name="Barry K."/>
            <person name="Bills G."/>
            <person name="Bluhm B."/>
            <person name="Cannon C."/>
            <person name="Castanera R."/>
            <person name="Culley D."/>
            <person name="Daum C."/>
            <person name="Ezra D."/>
            <person name="Gonzalez J."/>
            <person name="Henrissat B."/>
            <person name="Kuo A."/>
            <person name="Liang C."/>
            <person name="Lipzen A."/>
            <person name="Lutzoni F."/>
            <person name="Magnuson J."/>
            <person name="Mondo S."/>
            <person name="Nolan M."/>
            <person name="Ohm R."/>
            <person name="Pangilinan J."/>
            <person name="Park H.-J."/>
            <person name="Ramirez L."/>
            <person name="Alfaro M."/>
            <person name="Sun H."/>
            <person name="Tritt A."/>
            <person name="Yoshinaga Y."/>
            <person name="Zwiers L.-H."/>
            <person name="Turgeon B."/>
            <person name="Goodwin S."/>
            <person name="Spatafora J."/>
            <person name="Crous P."/>
            <person name="Grigoriev I."/>
        </authorList>
    </citation>
    <scope>NUCLEOTIDE SEQUENCE</scope>
    <source>
        <strain evidence="2">CBS 101060</strain>
    </source>
</reference>
<proteinExistence type="predicted"/>
<evidence type="ECO:0000313" key="2">
    <source>
        <dbReference type="EMBL" id="KAF2841792.1"/>
    </source>
</evidence>
<dbReference type="AlphaFoldDB" id="A0A9P4SH97"/>
<evidence type="ECO:0000313" key="3">
    <source>
        <dbReference type="Proteomes" id="UP000799429"/>
    </source>
</evidence>
<dbReference type="OrthoDB" id="5416609at2759"/>
<dbReference type="EMBL" id="MU006090">
    <property type="protein sequence ID" value="KAF2841792.1"/>
    <property type="molecule type" value="Genomic_DNA"/>
</dbReference>
<keyword evidence="3" id="KW-1185">Reference proteome</keyword>
<dbReference type="Pfam" id="PF06985">
    <property type="entry name" value="HET"/>
    <property type="match status" value="1"/>
</dbReference>
<accession>A0A9P4SH97</accession>
<protein>
    <submittedName>
        <fullName evidence="2">Heterokaryon incompatibility</fullName>
    </submittedName>
</protein>
<sequence length="176" mass="20844">MTRNEGIIDCRLIHVQLESRQCPDYCALSYAWGDHALTQPVRINGRWFKITENLYDALSTLSDLHIYSTTWYWVDAICISHSDDLEKGIQVSQMGTIFGQCERVVAWTGPEGDDSEEALDFIQLLSYGYNSVEDLEEWLRRLVRKEEYRFMWSSLDRLLGRPWWRRAWILQECIIR</sequence>
<dbReference type="PANTHER" id="PTHR24148">
    <property type="entry name" value="ANKYRIN REPEAT DOMAIN-CONTAINING PROTEIN 39 HOMOLOG-RELATED"/>
    <property type="match status" value="1"/>
</dbReference>
<evidence type="ECO:0000259" key="1">
    <source>
        <dbReference type="Pfam" id="PF06985"/>
    </source>
</evidence>
<feature type="domain" description="Heterokaryon incompatibility" evidence="1">
    <location>
        <begin position="25"/>
        <end position="172"/>
    </location>
</feature>